<reference evidence="5 7" key="1">
    <citation type="submission" date="2020-01" db="EMBL/GenBank/DDBJ databases">
        <authorList>
            <consortium name="DOE Joint Genome Institute"/>
            <person name="Haridas S."/>
            <person name="Albert R."/>
            <person name="Binder M."/>
            <person name="Bloem J."/>
            <person name="Labutti K."/>
            <person name="Salamov A."/>
            <person name="Andreopoulos B."/>
            <person name="Baker S.E."/>
            <person name="Barry K."/>
            <person name="Bills G."/>
            <person name="Bluhm B.H."/>
            <person name="Cannon C."/>
            <person name="Castanera R."/>
            <person name="Culley D.E."/>
            <person name="Daum C."/>
            <person name="Ezra D."/>
            <person name="Gonzalez J.B."/>
            <person name="Henrissat B."/>
            <person name="Kuo A."/>
            <person name="Liang C."/>
            <person name="Lipzen A."/>
            <person name="Lutzoni F."/>
            <person name="Magnuson J."/>
            <person name="Mondo S."/>
            <person name="Nolan M."/>
            <person name="Ohm R."/>
            <person name="Pangilinan J."/>
            <person name="Park H.-J."/>
            <person name="Ramirez L."/>
            <person name="Alfaro M."/>
            <person name="Sun H."/>
            <person name="Tritt A."/>
            <person name="Yoshinaga Y."/>
            <person name="Zwiers L.-H."/>
            <person name="Turgeon B.G."/>
            <person name="Goodwin S.B."/>
            <person name="Spatafora J.W."/>
            <person name="Crous P.W."/>
            <person name="Grigoriev I.V."/>
        </authorList>
    </citation>
    <scope>NUCLEOTIDE SEQUENCE</scope>
    <source>
        <strain evidence="5 7">CBS 781.70</strain>
    </source>
</reference>
<dbReference type="Pfam" id="PF22061">
    <property type="entry name" value="CSN7_HB_subdom"/>
    <property type="match status" value="1"/>
</dbReference>
<evidence type="ECO:0000313" key="5">
    <source>
        <dbReference type="EMBL" id="KAF1812532.1"/>
    </source>
</evidence>
<evidence type="ECO:0000259" key="4">
    <source>
        <dbReference type="PROSITE" id="PS50250"/>
    </source>
</evidence>
<feature type="compositionally biased region" description="Basic residues" evidence="3">
    <location>
        <begin position="299"/>
        <end position="308"/>
    </location>
</feature>
<dbReference type="Proteomes" id="UP000504638">
    <property type="component" value="Unplaced"/>
</dbReference>
<dbReference type="PROSITE" id="PS50250">
    <property type="entry name" value="PCI"/>
    <property type="match status" value="1"/>
</dbReference>
<evidence type="ECO:0000313" key="6">
    <source>
        <dbReference type="Proteomes" id="UP000504638"/>
    </source>
</evidence>
<feature type="region of interest" description="Disordered" evidence="3">
    <location>
        <begin position="263"/>
        <end position="308"/>
    </location>
</feature>
<keyword evidence="2" id="KW-0736">Signalosome</keyword>
<dbReference type="OrthoDB" id="10265275at2759"/>
<evidence type="ECO:0000313" key="7">
    <source>
        <dbReference type="RefSeq" id="XP_033534163.1"/>
    </source>
</evidence>
<dbReference type="InterPro" id="IPR000717">
    <property type="entry name" value="PCI_dom"/>
</dbReference>
<feature type="compositionally biased region" description="Acidic residues" evidence="3">
    <location>
        <begin position="272"/>
        <end position="282"/>
    </location>
</feature>
<evidence type="ECO:0000256" key="1">
    <source>
        <dbReference type="ARBA" id="ARBA00008482"/>
    </source>
</evidence>
<gene>
    <name evidence="5 7" type="ORF">P152DRAFT_482037</name>
</gene>
<proteinExistence type="inferred from homology"/>
<protein>
    <recommendedName>
        <fullName evidence="4">PCI domain-containing protein</fullName>
    </recommendedName>
</protein>
<dbReference type="PANTHER" id="PTHR15350:SF5">
    <property type="entry name" value="COP9 SIGNALOSOME COMPLEX SUBUNIT 7"/>
    <property type="match status" value="1"/>
</dbReference>
<keyword evidence="6" id="KW-1185">Reference proteome</keyword>
<dbReference type="Pfam" id="PF01399">
    <property type="entry name" value="PCI"/>
    <property type="match status" value="1"/>
</dbReference>
<evidence type="ECO:0000256" key="3">
    <source>
        <dbReference type="SAM" id="MobiDB-lite"/>
    </source>
</evidence>
<comment type="similarity">
    <text evidence="1">Belongs to the CSN7/EIF3M family. CSN7 subfamily.</text>
</comment>
<reference evidence="7" key="2">
    <citation type="submission" date="2020-04" db="EMBL/GenBank/DDBJ databases">
        <authorList>
            <consortium name="NCBI Genome Project"/>
        </authorList>
    </citation>
    <scope>NUCLEOTIDE SEQUENCE</scope>
    <source>
        <strain evidence="7">CBS 781.70</strain>
    </source>
</reference>
<dbReference type="GO" id="GO:0008180">
    <property type="term" value="C:COP9 signalosome"/>
    <property type="evidence" value="ECO:0007669"/>
    <property type="project" value="UniProtKB-KW"/>
</dbReference>
<dbReference type="PANTHER" id="PTHR15350">
    <property type="entry name" value="COP9 SIGNALOSOME COMPLEX SUBUNIT 7/DENDRITIC CELL PROTEIN GA17"/>
    <property type="match status" value="1"/>
</dbReference>
<name>A0A6G1G3G9_9PEZI</name>
<feature type="domain" description="PCI" evidence="4">
    <location>
        <begin position="2"/>
        <end position="160"/>
    </location>
</feature>
<dbReference type="GeneID" id="54422430"/>
<feature type="region of interest" description="Disordered" evidence="3">
    <location>
        <begin position="166"/>
        <end position="189"/>
    </location>
</feature>
<dbReference type="RefSeq" id="XP_033534163.1">
    <property type="nucleotide sequence ID" value="XM_033681860.1"/>
</dbReference>
<dbReference type="InterPro" id="IPR045237">
    <property type="entry name" value="COPS7/eIF3m"/>
</dbReference>
<sequence length="308" mass="33664">MDQSRAVNALASYLALAKSVTAPRAAADIITQATSALNTYVFAELLHCQSIQGLQGTQYEGHLRLLELFAWGTLAEYQEKATTLNLPSLSDQQTRKLQLLTLLSSSHRHSFLTYPALLHSLSLSSIRDLEDLVIAAIYEDLLDAKLDPASQRVIVSSASCCRDLRPGSLGGAPPGTEAMDVSNDTATPSTITPQDTIEVMSELTAWRERTQSVTTKLELEIRAVKVAAARRQEAEMARKVAVSEKMAALDREVETRRFGKTKAKARKAGEGMELDDVDEGMEVDARETETARGGFNARGGRKMRARGR</sequence>
<dbReference type="EMBL" id="ML975157">
    <property type="protein sequence ID" value="KAF1812532.1"/>
    <property type="molecule type" value="Genomic_DNA"/>
</dbReference>
<evidence type="ECO:0000256" key="2">
    <source>
        <dbReference type="ARBA" id="ARBA00022790"/>
    </source>
</evidence>
<reference evidence="7" key="3">
    <citation type="submission" date="2025-04" db="UniProtKB">
        <authorList>
            <consortium name="RefSeq"/>
        </authorList>
    </citation>
    <scope>IDENTIFICATION</scope>
    <source>
        <strain evidence="7">CBS 781.70</strain>
    </source>
</reference>
<dbReference type="AlphaFoldDB" id="A0A6G1G3G9"/>
<organism evidence="5">
    <name type="scientific">Eremomyces bilateralis CBS 781.70</name>
    <dbReference type="NCBI Taxonomy" id="1392243"/>
    <lineage>
        <taxon>Eukaryota</taxon>
        <taxon>Fungi</taxon>
        <taxon>Dikarya</taxon>
        <taxon>Ascomycota</taxon>
        <taxon>Pezizomycotina</taxon>
        <taxon>Dothideomycetes</taxon>
        <taxon>Dothideomycetes incertae sedis</taxon>
        <taxon>Eremomycetales</taxon>
        <taxon>Eremomycetaceae</taxon>
        <taxon>Eremomyces</taxon>
    </lineage>
</organism>
<accession>A0A6G1G3G9</accession>